<feature type="compositionally biased region" description="Basic residues" evidence="1">
    <location>
        <begin position="18"/>
        <end position="28"/>
    </location>
</feature>
<keyword evidence="3" id="KW-1185">Reference proteome</keyword>
<sequence length="70" mass="8066">MGWPHCPQNERPMGQKIPRVKLANKQHNKLSSWQPRTGRRSVDRPPARWTDGLVKVVGVHCMRAAQDWAL</sequence>
<dbReference type="Proteomes" id="UP000053240">
    <property type="component" value="Unassembled WGS sequence"/>
</dbReference>
<dbReference type="EMBL" id="LADJ01065507">
    <property type="protein sequence ID" value="KPJ21668.1"/>
    <property type="molecule type" value="Genomic_DNA"/>
</dbReference>
<organism evidence="2 3">
    <name type="scientific">Papilio machaon</name>
    <name type="common">Old World swallowtail butterfly</name>
    <dbReference type="NCBI Taxonomy" id="76193"/>
    <lineage>
        <taxon>Eukaryota</taxon>
        <taxon>Metazoa</taxon>
        <taxon>Ecdysozoa</taxon>
        <taxon>Arthropoda</taxon>
        <taxon>Hexapoda</taxon>
        <taxon>Insecta</taxon>
        <taxon>Pterygota</taxon>
        <taxon>Neoptera</taxon>
        <taxon>Endopterygota</taxon>
        <taxon>Lepidoptera</taxon>
        <taxon>Glossata</taxon>
        <taxon>Ditrysia</taxon>
        <taxon>Papilionoidea</taxon>
        <taxon>Papilionidae</taxon>
        <taxon>Papilioninae</taxon>
        <taxon>Papilio</taxon>
    </lineage>
</organism>
<accession>A0A0N1ID78</accession>
<protein>
    <submittedName>
        <fullName evidence="2">Uncharacterized protein</fullName>
    </submittedName>
</protein>
<evidence type="ECO:0000256" key="1">
    <source>
        <dbReference type="SAM" id="MobiDB-lite"/>
    </source>
</evidence>
<proteinExistence type="predicted"/>
<feature type="region of interest" description="Disordered" evidence="1">
    <location>
        <begin position="1"/>
        <end position="46"/>
    </location>
</feature>
<name>A0A0N1ID78_PAPMA</name>
<comment type="caution">
    <text evidence="2">The sequence shown here is derived from an EMBL/GenBank/DDBJ whole genome shotgun (WGS) entry which is preliminary data.</text>
</comment>
<evidence type="ECO:0000313" key="3">
    <source>
        <dbReference type="Proteomes" id="UP000053240"/>
    </source>
</evidence>
<dbReference type="AlphaFoldDB" id="A0A0N1ID78"/>
<evidence type="ECO:0000313" key="2">
    <source>
        <dbReference type="EMBL" id="KPJ21668.1"/>
    </source>
</evidence>
<dbReference type="InParanoid" id="A0A0N1ID78"/>
<reference evidence="2 3" key="1">
    <citation type="journal article" date="2015" name="Nat. Commun.">
        <title>Outbred genome sequencing and CRISPR/Cas9 gene editing in butterflies.</title>
        <authorList>
            <person name="Li X."/>
            <person name="Fan D."/>
            <person name="Zhang W."/>
            <person name="Liu G."/>
            <person name="Zhang L."/>
            <person name="Zhao L."/>
            <person name="Fang X."/>
            <person name="Chen L."/>
            <person name="Dong Y."/>
            <person name="Chen Y."/>
            <person name="Ding Y."/>
            <person name="Zhao R."/>
            <person name="Feng M."/>
            <person name="Zhu Y."/>
            <person name="Feng Y."/>
            <person name="Jiang X."/>
            <person name="Zhu D."/>
            <person name="Xiang H."/>
            <person name="Feng X."/>
            <person name="Li S."/>
            <person name="Wang J."/>
            <person name="Zhang G."/>
            <person name="Kronforst M.R."/>
            <person name="Wang W."/>
        </authorList>
    </citation>
    <scope>NUCLEOTIDE SEQUENCE [LARGE SCALE GENOMIC DNA]</scope>
    <source>
        <strain evidence="2">Ya'a_city_454_Pm</strain>
        <tissue evidence="2">Whole body</tissue>
    </source>
</reference>
<gene>
    <name evidence="2" type="ORF">RR48_00023</name>
</gene>